<dbReference type="AlphaFoldDB" id="A0AAN7VEJ3"/>
<protein>
    <recommendedName>
        <fullName evidence="9">Magnesium transporter NIPA2</fullName>
    </recommendedName>
</protein>
<comment type="subcellular location">
    <subcellularLocation>
        <location evidence="1">Membrane</location>
        <topology evidence="1">Multi-pass membrane protein</topology>
    </subcellularLocation>
</comment>
<evidence type="ECO:0000256" key="5">
    <source>
        <dbReference type="ARBA" id="ARBA00023136"/>
    </source>
</evidence>
<feature type="transmembrane region" description="Helical" evidence="6">
    <location>
        <begin position="165"/>
        <end position="183"/>
    </location>
</feature>
<feature type="transmembrane region" description="Helical" evidence="6">
    <location>
        <begin position="253"/>
        <end position="278"/>
    </location>
</feature>
<reference evidence="7 8" key="1">
    <citation type="journal article" date="2024" name="Insects">
        <title>An Improved Chromosome-Level Genome Assembly of the Firefly Pyrocoelia pectoralis.</title>
        <authorList>
            <person name="Fu X."/>
            <person name="Meyer-Rochow V.B."/>
            <person name="Ballantyne L."/>
            <person name="Zhu X."/>
        </authorList>
    </citation>
    <scope>NUCLEOTIDE SEQUENCE [LARGE SCALE GENOMIC DNA]</scope>
    <source>
        <strain evidence="7">XCY_ONT2</strain>
    </source>
</reference>
<dbReference type="SUPFAM" id="SSF103481">
    <property type="entry name" value="Multidrug resistance efflux transporter EmrE"/>
    <property type="match status" value="1"/>
</dbReference>
<feature type="transmembrane region" description="Helical" evidence="6">
    <location>
        <begin position="228"/>
        <end position="247"/>
    </location>
</feature>
<evidence type="ECO:0000313" key="7">
    <source>
        <dbReference type="EMBL" id="KAK5645343.1"/>
    </source>
</evidence>
<comment type="caution">
    <text evidence="7">The sequence shown here is derived from an EMBL/GenBank/DDBJ whole genome shotgun (WGS) entry which is preliminary data.</text>
</comment>
<proteinExistence type="inferred from homology"/>
<keyword evidence="4 6" id="KW-1133">Transmembrane helix</keyword>
<evidence type="ECO:0000256" key="2">
    <source>
        <dbReference type="ARBA" id="ARBA00007230"/>
    </source>
</evidence>
<feature type="transmembrane region" description="Helical" evidence="6">
    <location>
        <begin position="195"/>
        <end position="216"/>
    </location>
</feature>
<evidence type="ECO:0000256" key="3">
    <source>
        <dbReference type="ARBA" id="ARBA00022692"/>
    </source>
</evidence>
<dbReference type="PANTHER" id="PTHR12570:SF92">
    <property type="entry name" value="SPICHTHYIN, ISOFORM B"/>
    <property type="match status" value="1"/>
</dbReference>
<evidence type="ECO:0000313" key="8">
    <source>
        <dbReference type="Proteomes" id="UP001329430"/>
    </source>
</evidence>
<dbReference type="InterPro" id="IPR037185">
    <property type="entry name" value="EmrE-like"/>
</dbReference>
<dbReference type="GO" id="GO:0016020">
    <property type="term" value="C:membrane"/>
    <property type="evidence" value="ECO:0007669"/>
    <property type="project" value="UniProtKB-SubCell"/>
</dbReference>
<organism evidence="7 8">
    <name type="scientific">Pyrocoelia pectoralis</name>
    <dbReference type="NCBI Taxonomy" id="417401"/>
    <lineage>
        <taxon>Eukaryota</taxon>
        <taxon>Metazoa</taxon>
        <taxon>Ecdysozoa</taxon>
        <taxon>Arthropoda</taxon>
        <taxon>Hexapoda</taxon>
        <taxon>Insecta</taxon>
        <taxon>Pterygota</taxon>
        <taxon>Neoptera</taxon>
        <taxon>Endopterygota</taxon>
        <taxon>Coleoptera</taxon>
        <taxon>Polyphaga</taxon>
        <taxon>Elateriformia</taxon>
        <taxon>Elateroidea</taxon>
        <taxon>Lampyridae</taxon>
        <taxon>Lampyrinae</taxon>
        <taxon>Pyrocoelia</taxon>
    </lineage>
</organism>
<dbReference type="Proteomes" id="UP001329430">
    <property type="component" value="Chromosome 4"/>
</dbReference>
<dbReference type="Pfam" id="PF05653">
    <property type="entry name" value="Mg_trans_NIPA"/>
    <property type="match status" value="1"/>
</dbReference>
<evidence type="ECO:0000256" key="1">
    <source>
        <dbReference type="ARBA" id="ARBA00004141"/>
    </source>
</evidence>
<dbReference type="GO" id="GO:0015095">
    <property type="term" value="F:magnesium ion transmembrane transporter activity"/>
    <property type="evidence" value="ECO:0007669"/>
    <property type="project" value="InterPro"/>
</dbReference>
<dbReference type="EMBL" id="JAVRBK010000004">
    <property type="protein sequence ID" value="KAK5645343.1"/>
    <property type="molecule type" value="Genomic_DNA"/>
</dbReference>
<keyword evidence="3 6" id="KW-0812">Transmembrane</keyword>
<gene>
    <name evidence="7" type="ORF">RI129_006643</name>
</gene>
<evidence type="ECO:0008006" key="9">
    <source>
        <dbReference type="Google" id="ProtNLM"/>
    </source>
</evidence>
<keyword evidence="8" id="KW-1185">Reference proteome</keyword>
<feature type="transmembrane region" description="Helical" evidence="6">
    <location>
        <begin position="124"/>
        <end position="144"/>
    </location>
</feature>
<keyword evidence="5 6" id="KW-0472">Membrane</keyword>
<feature type="transmembrane region" description="Helical" evidence="6">
    <location>
        <begin position="290"/>
        <end position="310"/>
    </location>
</feature>
<dbReference type="InterPro" id="IPR008521">
    <property type="entry name" value="Mg_trans_NIPA"/>
</dbReference>
<feature type="transmembrane region" description="Helical" evidence="6">
    <location>
        <begin position="26"/>
        <end position="44"/>
    </location>
</feature>
<sequence length="352" mass="38671">MFKLGSINNEDAIIITEKYDGSNFQIGLLLALSSSLFIGSSFIIKKRALIRINCAGSLRASAGGFGYLKEWMWWLGFCLMGLGEVANFTAYAFAPASLVTPLGALSVVVTAILASKFLNENLNIIGKLGCILCLLGSTMIIIHCPKTEEVESLDELLIKLQDSAFILYVVVVCVLSSFIVFYYGPKYGAQNVLIYIILCSAIGSLSVMSCKCLGFALKEAHGGSEHSLICAFLFVVMICICIQMNYLNKALDLFNISIVIPIYYVLFTTMVIIASTILFKEWQNLRSVDIIGNFAGFFVIVIAIFLLHGFKDLEITFNDYHSILSPKQDFLVKHVSSSAGNCGSNYSFVRSI</sequence>
<name>A0AAN7VEJ3_9COLE</name>
<comment type="similarity">
    <text evidence="2">Belongs to the NIPA family.</text>
</comment>
<dbReference type="PANTHER" id="PTHR12570">
    <property type="match status" value="1"/>
</dbReference>
<accession>A0AAN7VEJ3</accession>
<evidence type="ECO:0000256" key="6">
    <source>
        <dbReference type="SAM" id="Phobius"/>
    </source>
</evidence>
<evidence type="ECO:0000256" key="4">
    <source>
        <dbReference type="ARBA" id="ARBA00022989"/>
    </source>
</evidence>
<feature type="transmembrane region" description="Helical" evidence="6">
    <location>
        <begin position="98"/>
        <end position="118"/>
    </location>
</feature>